<name>A0A017SPD4_ASPRC</name>
<proteinExistence type="predicted"/>
<dbReference type="PRINTS" id="PR01415">
    <property type="entry name" value="ANKYRIN"/>
</dbReference>
<feature type="compositionally biased region" description="Acidic residues" evidence="4">
    <location>
        <begin position="151"/>
        <end position="164"/>
    </location>
</feature>
<organism evidence="5 6">
    <name type="scientific">Aspergillus ruber (strain CBS 135680)</name>
    <dbReference type="NCBI Taxonomy" id="1388766"/>
    <lineage>
        <taxon>Eukaryota</taxon>
        <taxon>Fungi</taxon>
        <taxon>Dikarya</taxon>
        <taxon>Ascomycota</taxon>
        <taxon>Pezizomycotina</taxon>
        <taxon>Eurotiomycetes</taxon>
        <taxon>Eurotiomycetidae</taxon>
        <taxon>Eurotiales</taxon>
        <taxon>Aspergillaceae</taxon>
        <taxon>Aspergillus</taxon>
        <taxon>Aspergillus subgen. Aspergillus</taxon>
    </lineage>
</organism>
<dbReference type="PANTHER" id="PTHR24173">
    <property type="entry name" value="ANKYRIN REPEAT CONTAINING"/>
    <property type="match status" value="1"/>
</dbReference>
<dbReference type="OrthoDB" id="10057496at2759"/>
<dbReference type="InterPro" id="IPR036770">
    <property type="entry name" value="Ankyrin_rpt-contain_sf"/>
</dbReference>
<protein>
    <submittedName>
        <fullName evidence="5">Ankyrin</fullName>
    </submittedName>
</protein>
<dbReference type="SMART" id="SM00248">
    <property type="entry name" value="ANK"/>
    <property type="match status" value="2"/>
</dbReference>
<keyword evidence="1" id="KW-0677">Repeat</keyword>
<evidence type="ECO:0000313" key="6">
    <source>
        <dbReference type="Proteomes" id="UP000019804"/>
    </source>
</evidence>
<dbReference type="RefSeq" id="XP_040642172.1">
    <property type="nucleotide sequence ID" value="XM_040786093.1"/>
</dbReference>
<dbReference type="STRING" id="1388766.A0A017SPD4"/>
<keyword evidence="2 3" id="KW-0040">ANK repeat</keyword>
<gene>
    <name evidence="5" type="ORF">EURHEDRAFT_512724</name>
</gene>
<feature type="compositionally biased region" description="Basic and acidic residues" evidence="4">
    <location>
        <begin position="172"/>
        <end position="181"/>
    </location>
</feature>
<reference evidence="6" key="1">
    <citation type="journal article" date="2014" name="Nat. Commun.">
        <title>Genomic adaptations of the halophilic Dead Sea filamentous fungus Eurotium rubrum.</title>
        <authorList>
            <person name="Kis-Papo T."/>
            <person name="Weig A.R."/>
            <person name="Riley R."/>
            <person name="Persoh D."/>
            <person name="Salamov A."/>
            <person name="Sun H."/>
            <person name="Lipzen A."/>
            <person name="Wasser S.P."/>
            <person name="Rambold G."/>
            <person name="Grigoriev I.V."/>
            <person name="Nevo E."/>
        </authorList>
    </citation>
    <scope>NUCLEOTIDE SEQUENCE [LARGE SCALE GENOMIC DNA]</scope>
    <source>
        <strain evidence="6">CBS 135680</strain>
    </source>
</reference>
<accession>A0A017SPD4</accession>
<evidence type="ECO:0000313" key="5">
    <source>
        <dbReference type="EMBL" id="EYE98484.1"/>
    </source>
</evidence>
<evidence type="ECO:0000256" key="4">
    <source>
        <dbReference type="SAM" id="MobiDB-lite"/>
    </source>
</evidence>
<dbReference type="AlphaFoldDB" id="A0A017SPD4"/>
<evidence type="ECO:0000256" key="2">
    <source>
        <dbReference type="ARBA" id="ARBA00023043"/>
    </source>
</evidence>
<keyword evidence="6" id="KW-1185">Reference proteome</keyword>
<dbReference type="Proteomes" id="UP000019804">
    <property type="component" value="Unassembled WGS sequence"/>
</dbReference>
<dbReference type="GeneID" id="63701217"/>
<dbReference type="PROSITE" id="PS50297">
    <property type="entry name" value="ANK_REP_REGION"/>
    <property type="match status" value="1"/>
</dbReference>
<feature type="compositionally biased region" description="Low complexity" evidence="4">
    <location>
        <begin position="204"/>
        <end position="214"/>
    </location>
</feature>
<feature type="repeat" description="ANK" evidence="3">
    <location>
        <begin position="99"/>
        <end position="131"/>
    </location>
</feature>
<dbReference type="Pfam" id="PF12796">
    <property type="entry name" value="Ank_2"/>
    <property type="match status" value="1"/>
</dbReference>
<dbReference type="SUPFAM" id="SSF48403">
    <property type="entry name" value="Ankyrin repeat"/>
    <property type="match status" value="1"/>
</dbReference>
<evidence type="ECO:0000256" key="1">
    <source>
        <dbReference type="ARBA" id="ARBA00022737"/>
    </source>
</evidence>
<sequence>MSLALPFEAIDDLIYDARAGDLAALKEDLASLSTQYVCPEAAVLSAAVDAEPEAEGGSGSCLLHFPAANGNIEILNYLLEALKTQPEHLQKLINHRNHSGNTPLHWAALNTHLDCVKALVEAGADISVKNDAGLDAVFLAERTAWSTGEVKEDEEENESGEAEVEASVGGEGEGKGEEKGKGPMSQGRAVVEWLLSSDKGGELESGVGESSGSRAAEEGEKK</sequence>
<feature type="region of interest" description="Disordered" evidence="4">
    <location>
        <begin position="147"/>
        <end position="222"/>
    </location>
</feature>
<dbReference type="Gene3D" id="1.25.40.20">
    <property type="entry name" value="Ankyrin repeat-containing domain"/>
    <property type="match status" value="1"/>
</dbReference>
<dbReference type="PANTHER" id="PTHR24173:SF74">
    <property type="entry name" value="ANKYRIN REPEAT DOMAIN-CONTAINING PROTEIN 16"/>
    <property type="match status" value="1"/>
</dbReference>
<dbReference type="EMBL" id="KK088413">
    <property type="protein sequence ID" value="EYE98484.1"/>
    <property type="molecule type" value="Genomic_DNA"/>
</dbReference>
<dbReference type="HOGENOM" id="CLU_000134_20_0_1"/>
<evidence type="ECO:0000256" key="3">
    <source>
        <dbReference type="PROSITE-ProRule" id="PRU00023"/>
    </source>
</evidence>
<dbReference type="PROSITE" id="PS50088">
    <property type="entry name" value="ANK_REPEAT"/>
    <property type="match status" value="1"/>
</dbReference>
<dbReference type="InterPro" id="IPR002110">
    <property type="entry name" value="Ankyrin_rpt"/>
</dbReference>